<accession>A0AAU7CKY8</accession>
<dbReference type="EMBL" id="CP155447">
    <property type="protein sequence ID" value="XBH05679.1"/>
    <property type="molecule type" value="Genomic_DNA"/>
</dbReference>
<protein>
    <submittedName>
        <fullName evidence="2">ThuA domain-containing protein</fullName>
    </submittedName>
</protein>
<dbReference type="InterPro" id="IPR029010">
    <property type="entry name" value="ThuA-like"/>
</dbReference>
<gene>
    <name evidence="2" type="ORF">V5E97_06560</name>
</gene>
<organism evidence="2">
    <name type="scientific">Singulisphaera sp. Ch08</name>
    <dbReference type="NCBI Taxonomy" id="3120278"/>
    <lineage>
        <taxon>Bacteria</taxon>
        <taxon>Pseudomonadati</taxon>
        <taxon>Planctomycetota</taxon>
        <taxon>Planctomycetia</taxon>
        <taxon>Isosphaerales</taxon>
        <taxon>Isosphaeraceae</taxon>
        <taxon>Singulisphaera</taxon>
    </lineage>
</organism>
<evidence type="ECO:0000313" key="2">
    <source>
        <dbReference type="EMBL" id="XBH05679.1"/>
    </source>
</evidence>
<dbReference type="InterPro" id="IPR029062">
    <property type="entry name" value="Class_I_gatase-like"/>
</dbReference>
<reference evidence="2" key="1">
    <citation type="submission" date="2024-05" db="EMBL/GenBank/DDBJ databases">
        <title>Planctomycetes of the genus Singulisphaera possess chitinolytic capabilities.</title>
        <authorList>
            <person name="Ivanova A."/>
        </authorList>
    </citation>
    <scope>NUCLEOTIDE SEQUENCE</scope>
    <source>
        <strain evidence="2">Ch08T</strain>
    </source>
</reference>
<evidence type="ECO:0000259" key="1">
    <source>
        <dbReference type="Pfam" id="PF06283"/>
    </source>
</evidence>
<feature type="domain" description="ThuA-like" evidence="1">
    <location>
        <begin position="46"/>
        <end position="275"/>
    </location>
</feature>
<dbReference type="PANTHER" id="PTHR40469:SF2">
    <property type="entry name" value="GALACTOSE-BINDING DOMAIN-LIKE SUPERFAMILY PROTEIN"/>
    <property type="match status" value="1"/>
</dbReference>
<dbReference type="Gene3D" id="3.40.50.880">
    <property type="match status" value="1"/>
</dbReference>
<dbReference type="RefSeq" id="WP_406698527.1">
    <property type="nucleotide sequence ID" value="NZ_CP155447.1"/>
</dbReference>
<dbReference type="AlphaFoldDB" id="A0AAU7CKY8"/>
<dbReference type="SUPFAM" id="SSF52317">
    <property type="entry name" value="Class I glutamine amidotransferase-like"/>
    <property type="match status" value="1"/>
</dbReference>
<sequence length="278" mass="30847">MRPSRLRLLSRIVSLSIAACVALVVASAIGRAEDRPEAKLPEKPFRVLVFSATGWYRHPEIPRTNGWLVRLGREQGYAVDVTETPGDLTADRLAAYRVLVLNNANELGKILDDPQKKAVEDWSRHGGGIVGLHAALVHQIGWPWLSQLGGADFDSDSDFARARLVVDPAAKDHPAVSGQGDEFWYSADWHNHDRSVSGKKGFQVLMRLDESSYEPVRAYFKERGGKAMGKDHPTAWVHEAGPEGGRFFYTELGHDLRSLDTEFGRRHVGAAMRWAAGE</sequence>
<name>A0AAU7CKY8_9BACT</name>
<proteinExistence type="predicted"/>
<dbReference type="PANTHER" id="PTHR40469">
    <property type="entry name" value="SECRETED GLYCOSYL HYDROLASE"/>
    <property type="match status" value="1"/>
</dbReference>
<dbReference type="Pfam" id="PF06283">
    <property type="entry name" value="ThuA"/>
    <property type="match status" value="1"/>
</dbReference>